<dbReference type="InterPro" id="IPR005829">
    <property type="entry name" value="Sugar_transporter_CS"/>
</dbReference>
<feature type="domain" description="Major facilitator superfamily (MFS) profile" evidence="9">
    <location>
        <begin position="7"/>
        <end position="396"/>
    </location>
</feature>
<dbReference type="EMBL" id="JACHON010000026">
    <property type="protein sequence ID" value="MBB6514229.1"/>
    <property type="molecule type" value="Genomic_DNA"/>
</dbReference>
<keyword evidence="7 8" id="KW-0472">Membrane</keyword>
<dbReference type="InterPro" id="IPR036259">
    <property type="entry name" value="MFS_trans_sf"/>
</dbReference>
<dbReference type="Gene3D" id="1.20.1250.20">
    <property type="entry name" value="MFS general substrate transporter like domains"/>
    <property type="match status" value="1"/>
</dbReference>
<sequence length="405" mass="44417">MKDKKLDLLALASIPLLMTLGNSMLIPVLPIIEKEIDITSFQASLIITLYSFMAILFIPIAGYLSDKFGRKKVIIPSLIITAIGGAISALASWLMDDPYWLIIVGRILQGLGAAGAFPVVIPTVGDMFEDEEDVSHGLGIVETSNTFGKVLSPIIGALLALVVWFLPFIFIPVFSVIAILLVAFLVKAPKEKKEKDKQTLKEFFQMIKKVLKEHARWMITVFLIGCINMFVLFGALFHFSELLENDFGYSGVWKGFILAVPLLCLCIASFLTGKKIGNLKKAMKWTIVIGNAIAAVPLIFLQAEKFWLYLILLSAAGVGIGLSLPALDALITESVEKDVRGTVTSLYSSMRFLGVALGPPIIALLMEKEVGWMYILLAALSGVAIVTSFFGIKPEKESKTRSYKY</sequence>
<comment type="caution">
    <text evidence="10">The sequence shown here is derived from an EMBL/GenBank/DDBJ whole genome shotgun (WGS) entry which is preliminary data.</text>
</comment>
<evidence type="ECO:0000259" key="9">
    <source>
        <dbReference type="PROSITE" id="PS50850"/>
    </source>
</evidence>
<feature type="transmembrane region" description="Helical" evidence="8">
    <location>
        <begin position="306"/>
        <end position="327"/>
    </location>
</feature>
<comment type="subcellular location">
    <subcellularLocation>
        <location evidence="1">Cell membrane</location>
        <topology evidence="1">Multi-pass membrane protein</topology>
    </subcellularLocation>
</comment>
<evidence type="ECO:0000256" key="8">
    <source>
        <dbReference type="SAM" id="Phobius"/>
    </source>
</evidence>
<keyword evidence="5 8" id="KW-0812">Transmembrane</keyword>
<dbReference type="CDD" id="cd17474">
    <property type="entry name" value="MFS_YfmO_like"/>
    <property type="match status" value="1"/>
</dbReference>
<evidence type="ECO:0000256" key="5">
    <source>
        <dbReference type="ARBA" id="ARBA00022692"/>
    </source>
</evidence>
<dbReference type="PRINTS" id="PR01035">
    <property type="entry name" value="TCRTETA"/>
</dbReference>
<keyword evidence="6 8" id="KW-1133">Transmembrane helix</keyword>
<evidence type="ECO:0000256" key="2">
    <source>
        <dbReference type="ARBA" id="ARBA00007520"/>
    </source>
</evidence>
<protein>
    <submittedName>
        <fullName evidence="10">ACDE family multidrug resistance protein</fullName>
    </submittedName>
</protein>
<dbReference type="SUPFAM" id="SSF103473">
    <property type="entry name" value="MFS general substrate transporter"/>
    <property type="match status" value="1"/>
</dbReference>
<feature type="transmembrane region" description="Helical" evidence="8">
    <location>
        <begin position="348"/>
        <end position="366"/>
    </location>
</feature>
<reference evidence="10 11" key="1">
    <citation type="submission" date="2020-08" db="EMBL/GenBank/DDBJ databases">
        <title>Genomic Encyclopedia of Type Strains, Phase IV (KMG-IV): sequencing the most valuable type-strain genomes for metagenomic binning, comparative biology and taxonomic classification.</title>
        <authorList>
            <person name="Goeker M."/>
        </authorList>
    </citation>
    <scope>NUCLEOTIDE SEQUENCE [LARGE SCALE GENOMIC DNA]</scope>
    <source>
        <strain evidence="10 11">DSM 11805</strain>
    </source>
</reference>
<feature type="transmembrane region" description="Helical" evidence="8">
    <location>
        <begin position="154"/>
        <end position="186"/>
    </location>
</feature>
<name>A0A841RNZ4_9BACI</name>
<feature type="transmembrane region" description="Helical" evidence="8">
    <location>
        <begin position="41"/>
        <end position="61"/>
    </location>
</feature>
<keyword evidence="3" id="KW-0813">Transport</keyword>
<dbReference type="AlphaFoldDB" id="A0A841RNZ4"/>
<dbReference type="PROSITE" id="PS00216">
    <property type="entry name" value="SUGAR_TRANSPORT_1"/>
    <property type="match status" value="1"/>
</dbReference>
<feature type="transmembrane region" description="Helical" evidence="8">
    <location>
        <begin position="73"/>
        <end position="95"/>
    </location>
</feature>
<dbReference type="Proteomes" id="UP000572212">
    <property type="component" value="Unassembled WGS sequence"/>
</dbReference>
<dbReference type="InterPro" id="IPR050189">
    <property type="entry name" value="MFS_Efflux_Transporters"/>
</dbReference>
<proteinExistence type="inferred from homology"/>
<evidence type="ECO:0000256" key="1">
    <source>
        <dbReference type="ARBA" id="ARBA00004651"/>
    </source>
</evidence>
<dbReference type="InterPro" id="IPR011701">
    <property type="entry name" value="MFS"/>
</dbReference>
<dbReference type="PROSITE" id="PS50850">
    <property type="entry name" value="MFS"/>
    <property type="match status" value="1"/>
</dbReference>
<dbReference type="PANTHER" id="PTHR43124">
    <property type="entry name" value="PURINE EFFLUX PUMP PBUE"/>
    <property type="match status" value="1"/>
</dbReference>
<evidence type="ECO:0000256" key="6">
    <source>
        <dbReference type="ARBA" id="ARBA00022989"/>
    </source>
</evidence>
<evidence type="ECO:0000256" key="4">
    <source>
        <dbReference type="ARBA" id="ARBA00022475"/>
    </source>
</evidence>
<dbReference type="RefSeq" id="WP_184250865.1">
    <property type="nucleotide sequence ID" value="NZ_BAAACU010000011.1"/>
</dbReference>
<evidence type="ECO:0000256" key="3">
    <source>
        <dbReference type="ARBA" id="ARBA00022448"/>
    </source>
</evidence>
<evidence type="ECO:0000313" key="10">
    <source>
        <dbReference type="EMBL" id="MBB6514229.1"/>
    </source>
</evidence>
<accession>A0A841RNZ4</accession>
<dbReference type="GO" id="GO:0005886">
    <property type="term" value="C:plasma membrane"/>
    <property type="evidence" value="ECO:0007669"/>
    <property type="project" value="UniProtKB-SubCell"/>
</dbReference>
<evidence type="ECO:0000313" key="11">
    <source>
        <dbReference type="Proteomes" id="UP000572212"/>
    </source>
</evidence>
<keyword evidence="11" id="KW-1185">Reference proteome</keyword>
<dbReference type="InterPro" id="IPR020846">
    <property type="entry name" value="MFS_dom"/>
</dbReference>
<feature type="transmembrane region" description="Helical" evidence="8">
    <location>
        <begin position="217"/>
        <end position="239"/>
    </location>
</feature>
<organism evidence="10 11">
    <name type="scientific">Gracilibacillus halotolerans</name>
    <dbReference type="NCBI Taxonomy" id="74386"/>
    <lineage>
        <taxon>Bacteria</taxon>
        <taxon>Bacillati</taxon>
        <taxon>Bacillota</taxon>
        <taxon>Bacilli</taxon>
        <taxon>Bacillales</taxon>
        <taxon>Bacillaceae</taxon>
        <taxon>Gracilibacillus</taxon>
    </lineage>
</organism>
<comment type="similarity">
    <text evidence="2">Belongs to the major facilitator superfamily. TCR/Tet family.</text>
</comment>
<dbReference type="Pfam" id="PF07690">
    <property type="entry name" value="MFS_1"/>
    <property type="match status" value="1"/>
</dbReference>
<gene>
    <name evidence="10" type="ORF">GGQ92_003052</name>
</gene>
<feature type="transmembrane region" description="Helical" evidence="8">
    <location>
        <begin position="283"/>
        <end position="300"/>
    </location>
</feature>
<dbReference type="GO" id="GO:0022857">
    <property type="term" value="F:transmembrane transporter activity"/>
    <property type="evidence" value="ECO:0007669"/>
    <property type="project" value="InterPro"/>
</dbReference>
<dbReference type="PANTHER" id="PTHR43124:SF3">
    <property type="entry name" value="CHLORAMPHENICOL EFFLUX PUMP RV0191"/>
    <property type="match status" value="1"/>
</dbReference>
<dbReference type="InterPro" id="IPR001958">
    <property type="entry name" value="Tet-R_TetA/multi-R_MdtG-like"/>
</dbReference>
<feature type="transmembrane region" description="Helical" evidence="8">
    <location>
        <begin position="251"/>
        <end position="271"/>
    </location>
</feature>
<keyword evidence="4" id="KW-1003">Cell membrane</keyword>
<feature type="transmembrane region" description="Helical" evidence="8">
    <location>
        <begin position="372"/>
        <end position="392"/>
    </location>
</feature>
<evidence type="ECO:0000256" key="7">
    <source>
        <dbReference type="ARBA" id="ARBA00023136"/>
    </source>
</evidence>